<evidence type="ECO:0000256" key="3">
    <source>
        <dbReference type="ARBA" id="ARBA00022692"/>
    </source>
</evidence>
<feature type="transmembrane region" description="Helical" evidence="10">
    <location>
        <begin position="351"/>
        <end position="373"/>
    </location>
</feature>
<feature type="transmembrane region" description="Helical" evidence="10">
    <location>
        <begin position="134"/>
        <end position="154"/>
    </location>
</feature>
<comment type="similarity">
    <text evidence="9 10 11">Belongs to the MurJ/MviN family.</text>
</comment>
<evidence type="ECO:0000256" key="4">
    <source>
        <dbReference type="ARBA" id="ARBA00022960"/>
    </source>
</evidence>
<accession>A0A1H9GKG2</accession>
<keyword evidence="7 10" id="KW-0472">Membrane</keyword>
<feature type="transmembrane region" description="Helical" evidence="10">
    <location>
        <begin position="87"/>
        <end position="114"/>
    </location>
</feature>
<feature type="transmembrane region" description="Helical" evidence="10">
    <location>
        <begin position="276"/>
        <end position="294"/>
    </location>
</feature>
<feature type="transmembrane region" description="Helical" evidence="10">
    <location>
        <begin position="192"/>
        <end position="211"/>
    </location>
</feature>
<sequence length="522" mass="55912">MSLARQFAGVAGSTLGSRLFGFLRETLMALALGAGPSADAFYAAFRFPNLFRRLFAEGAFNAAFVPMFSRTLEGEGHEAAQKLADEVLAVLTLVLGGITALVMIFTPLIVAAIAPGFTNDKSKFDLTVQLFRVMFPYLICMSLTAMTSGMLNAYRRFMAAAMAPILLNLATIAALLIGVWMHADGPTVARLLSWSVLVGGVAQLATVVIAARMIKIRTRLIRPRLTPAVKRMLWLAAPVAVSGGITQVNLFVGQIIASAQPGAISILQYADRLYQLPLGVVGVAIGVVLLPELSRALKAGNDVEARHTQNRALEFALFLTLPAAVALSIISVPIIRVLFEHGAFSPGTTLATARTLAVFGLGLPGFVMIRVFAPGFFAREDTRRPMVFAAVSVVVNVVLSLVLFPYLIEAGLAAAETAAGWVNAMLLLFVLRRRGHFEFDRSLIRHFPRLVVSCVVMGAALYAANHAMAGIFQPHTGFVRQLVALLGLVFGGVVVYFAAVFVTGAADIRGLARGFLRRRKAA</sequence>
<evidence type="ECO:0000256" key="6">
    <source>
        <dbReference type="ARBA" id="ARBA00022989"/>
    </source>
</evidence>
<dbReference type="Pfam" id="PF03023">
    <property type="entry name" value="MurJ"/>
    <property type="match status" value="1"/>
</dbReference>
<feature type="transmembrane region" description="Helical" evidence="10">
    <location>
        <begin position="484"/>
        <end position="508"/>
    </location>
</feature>
<keyword evidence="4 10" id="KW-0133">Cell shape</keyword>
<dbReference type="OrthoDB" id="9816572at2"/>
<dbReference type="PANTHER" id="PTHR47019">
    <property type="entry name" value="LIPID II FLIPPASE MURJ"/>
    <property type="match status" value="1"/>
</dbReference>
<keyword evidence="10 11" id="KW-0813">Transport</keyword>
<dbReference type="NCBIfam" id="TIGR01695">
    <property type="entry name" value="murJ_mviN"/>
    <property type="match status" value="1"/>
</dbReference>
<comment type="pathway">
    <text evidence="10">Cell wall biogenesis; peptidoglycan biosynthesis.</text>
</comment>
<dbReference type="CDD" id="cd13123">
    <property type="entry name" value="MATE_MurJ_like"/>
    <property type="match status" value="1"/>
</dbReference>
<keyword evidence="3 10" id="KW-0812">Transmembrane</keyword>
<evidence type="ECO:0000256" key="1">
    <source>
        <dbReference type="ARBA" id="ARBA00004651"/>
    </source>
</evidence>
<keyword evidence="10 11" id="KW-0961">Cell wall biogenesis/degradation</keyword>
<dbReference type="PIRSF" id="PIRSF002869">
    <property type="entry name" value="MviN"/>
    <property type="match status" value="1"/>
</dbReference>
<keyword evidence="6 10" id="KW-1133">Transmembrane helix</keyword>
<dbReference type="GO" id="GO:0071555">
    <property type="term" value="P:cell wall organization"/>
    <property type="evidence" value="ECO:0007669"/>
    <property type="project" value="UniProtKB-UniRule"/>
</dbReference>
<proteinExistence type="inferred from homology"/>
<evidence type="ECO:0000256" key="11">
    <source>
        <dbReference type="PIRNR" id="PIRNR002869"/>
    </source>
</evidence>
<dbReference type="InterPro" id="IPR004268">
    <property type="entry name" value="MurJ"/>
</dbReference>
<evidence type="ECO:0000313" key="13">
    <source>
        <dbReference type="Proteomes" id="UP000199647"/>
    </source>
</evidence>
<dbReference type="PRINTS" id="PR01806">
    <property type="entry name" value="VIRFACTRMVIN"/>
</dbReference>
<evidence type="ECO:0000256" key="5">
    <source>
        <dbReference type="ARBA" id="ARBA00022984"/>
    </source>
</evidence>
<dbReference type="GO" id="GO:0005886">
    <property type="term" value="C:plasma membrane"/>
    <property type="evidence" value="ECO:0007669"/>
    <property type="project" value="UniProtKB-SubCell"/>
</dbReference>
<feature type="transmembrane region" description="Helical" evidence="10">
    <location>
        <begin position="450"/>
        <end position="472"/>
    </location>
</feature>
<protein>
    <recommendedName>
        <fullName evidence="10">Probable lipid II flippase MurJ</fullName>
    </recommendedName>
</protein>
<feature type="transmembrane region" description="Helical" evidence="10">
    <location>
        <begin position="385"/>
        <end position="404"/>
    </location>
</feature>
<dbReference type="GO" id="GO:0009252">
    <property type="term" value="P:peptidoglycan biosynthetic process"/>
    <property type="evidence" value="ECO:0007669"/>
    <property type="project" value="UniProtKB-UniRule"/>
</dbReference>
<dbReference type="UniPathway" id="UPA00219"/>
<reference evidence="12 13" key="1">
    <citation type="submission" date="2016-10" db="EMBL/GenBank/DDBJ databases">
        <authorList>
            <person name="de Groot N.N."/>
        </authorList>
    </citation>
    <scope>NUCLEOTIDE SEQUENCE [LARGE SCALE GENOMIC DNA]</scope>
    <source>
        <strain evidence="12 13">A52C2</strain>
    </source>
</reference>
<dbReference type="Proteomes" id="UP000199647">
    <property type="component" value="Unassembled WGS sequence"/>
</dbReference>
<dbReference type="GO" id="GO:0034204">
    <property type="term" value="P:lipid translocation"/>
    <property type="evidence" value="ECO:0007669"/>
    <property type="project" value="TreeGrafter"/>
</dbReference>
<dbReference type="InterPro" id="IPR051050">
    <property type="entry name" value="Lipid_II_flippase_MurJ/MviN"/>
</dbReference>
<dbReference type="GO" id="GO:0008360">
    <property type="term" value="P:regulation of cell shape"/>
    <property type="evidence" value="ECO:0007669"/>
    <property type="project" value="UniProtKB-UniRule"/>
</dbReference>
<comment type="function">
    <text evidence="8 10 11">Involved in peptidoglycan biosynthesis. Transports lipid-linked peptidoglycan precursors from the inner to the outer leaflet of the cytoplasmic membrane.</text>
</comment>
<evidence type="ECO:0000313" key="12">
    <source>
        <dbReference type="EMBL" id="SEQ50577.1"/>
    </source>
</evidence>
<feature type="transmembrane region" description="Helical" evidence="10">
    <location>
        <begin position="410"/>
        <end position="430"/>
    </location>
</feature>
<evidence type="ECO:0000256" key="9">
    <source>
        <dbReference type="ARBA" id="ARBA00061532"/>
    </source>
</evidence>
<gene>
    <name evidence="10" type="primary">murJ</name>
    <name evidence="12" type="ORF">SAMN05216548_10569</name>
</gene>
<comment type="subcellular location">
    <subcellularLocation>
        <location evidence="10">Cell inner membrane</location>
        <topology evidence="10">Multi-pass membrane protein</topology>
    </subcellularLocation>
    <subcellularLocation>
        <location evidence="1">Cell membrane</location>
        <topology evidence="1">Multi-pass membrane protein</topology>
    </subcellularLocation>
</comment>
<keyword evidence="10" id="KW-0997">Cell inner membrane</keyword>
<evidence type="ECO:0000256" key="2">
    <source>
        <dbReference type="ARBA" id="ARBA00022475"/>
    </source>
</evidence>
<feature type="transmembrane region" description="Helical" evidence="10">
    <location>
        <begin position="161"/>
        <end position="180"/>
    </location>
</feature>
<keyword evidence="2 10" id="KW-1003">Cell membrane</keyword>
<evidence type="ECO:0000256" key="8">
    <source>
        <dbReference type="ARBA" id="ARBA00060041"/>
    </source>
</evidence>
<feature type="transmembrane region" description="Helical" evidence="10">
    <location>
        <begin position="232"/>
        <end position="256"/>
    </location>
</feature>
<evidence type="ECO:0000256" key="10">
    <source>
        <dbReference type="HAMAP-Rule" id="MF_02078"/>
    </source>
</evidence>
<dbReference type="AlphaFoldDB" id="A0A1H9GKG2"/>
<keyword evidence="5 10" id="KW-0573">Peptidoglycan synthesis</keyword>
<keyword evidence="13" id="KW-1185">Reference proteome</keyword>
<dbReference type="EMBL" id="FOFG01000005">
    <property type="protein sequence ID" value="SEQ50577.1"/>
    <property type="molecule type" value="Genomic_DNA"/>
</dbReference>
<evidence type="ECO:0000256" key="7">
    <source>
        <dbReference type="ARBA" id="ARBA00023136"/>
    </source>
</evidence>
<name>A0A1H9GKG2_9HYPH</name>
<dbReference type="STRING" id="1855383.SAMN05216548_10569"/>
<feature type="transmembrane region" description="Helical" evidence="10">
    <location>
        <begin position="315"/>
        <end position="339"/>
    </location>
</feature>
<dbReference type="GO" id="GO:0015648">
    <property type="term" value="F:lipid-linked peptidoglycan transporter activity"/>
    <property type="evidence" value="ECO:0007669"/>
    <property type="project" value="UniProtKB-UniRule"/>
</dbReference>
<dbReference type="PANTHER" id="PTHR47019:SF1">
    <property type="entry name" value="LIPID II FLIPPASE MURJ"/>
    <property type="match status" value="1"/>
</dbReference>
<dbReference type="HAMAP" id="MF_02078">
    <property type="entry name" value="MurJ_MviN"/>
    <property type="match status" value="1"/>
</dbReference>
<organism evidence="12 13">
    <name type="scientific">Faunimonas pinastri</name>
    <dbReference type="NCBI Taxonomy" id="1855383"/>
    <lineage>
        <taxon>Bacteria</taxon>
        <taxon>Pseudomonadati</taxon>
        <taxon>Pseudomonadota</taxon>
        <taxon>Alphaproteobacteria</taxon>
        <taxon>Hyphomicrobiales</taxon>
        <taxon>Afifellaceae</taxon>
        <taxon>Faunimonas</taxon>
    </lineage>
</organism>
<dbReference type="RefSeq" id="WP_092496217.1">
    <property type="nucleotide sequence ID" value="NZ_FOFG01000005.1"/>
</dbReference>